<evidence type="ECO:0000256" key="2">
    <source>
        <dbReference type="ARBA" id="ARBA00004470"/>
    </source>
</evidence>
<feature type="domain" description="Tubulin/FtsZ 2-layer sandwich" evidence="16">
    <location>
        <begin position="247"/>
        <end position="365"/>
    </location>
</feature>
<keyword evidence="10" id="KW-0342">GTP-binding</keyword>
<keyword evidence="18" id="KW-1185">Reference proteome</keyword>
<keyword evidence="8" id="KW-0809">Transit peptide</keyword>
<keyword evidence="14" id="KW-0732">Signal</keyword>
<evidence type="ECO:0000256" key="5">
    <source>
        <dbReference type="ARBA" id="ARBA00022553"/>
    </source>
</evidence>
<keyword evidence="5" id="KW-0597">Phosphoprotein</keyword>
<dbReference type="InterPro" id="IPR036525">
    <property type="entry name" value="Tubulin/FtsZ_GTPase_sf"/>
</dbReference>
<dbReference type="InterPro" id="IPR000158">
    <property type="entry name" value="Cell_div_FtsZ"/>
</dbReference>
<dbReference type="GO" id="GO:0009534">
    <property type="term" value="C:chloroplast thylakoid"/>
    <property type="evidence" value="ECO:0007669"/>
    <property type="project" value="UniProtKB-SubCell"/>
</dbReference>
<evidence type="ECO:0000259" key="15">
    <source>
        <dbReference type="SMART" id="SM00864"/>
    </source>
</evidence>
<name>A0A9W7G3P8_9STRA</name>
<dbReference type="GO" id="GO:0009570">
    <property type="term" value="C:chloroplast stroma"/>
    <property type="evidence" value="ECO:0007669"/>
    <property type="project" value="UniProtKB-SubCell"/>
</dbReference>
<feature type="region of interest" description="Disordered" evidence="13">
    <location>
        <begin position="378"/>
        <end position="407"/>
    </location>
</feature>
<feature type="signal peptide" evidence="14">
    <location>
        <begin position="1"/>
        <end position="17"/>
    </location>
</feature>
<dbReference type="InterPro" id="IPR017975">
    <property type="entry name" value="Tubulin_CS"/>
</dbReference>
<dbReference type="GO" id="GO:0007017">
    <property type="term" value="P:microtubule-based process"/>
    <property type="evidence" value="ECO:0007669"/>
    <property type="project" value="InterPro"/>
</dbReference>
<dbReference type="Gene3D" id="3.30.1330.20">
    <property type="entry name" value="Tubulin/FtsZ, C-terminal domain"/>
    <property type="match status" value="1"/>
</dbReference>
<comment type="caution">
    <text evidence="17">The sequence shown here is derived from an EMBL/GenBank/DDBJ whole genome shotgun (WGS) entry which is preliminary data.</text>
</comment>
<feature type="chain" id="PRO_5040718693" description="Plastid division protein FtsZ" evidence="14">
    <location>
        <begin position="18"/>
        <end position="407"/>
    </location>
</feature>
<dbReference type="OrthoDB" id="70257at2759"/>
<keyword evidence="6" id="KW-0934">Plastid</keyword>
<dbReference type="NCBIfam" id="TIGR00065">
    <property type="entry name" value="ftsZ"/>
    <property type="match status" value="1"/>
</dbReference>
<evidence type="ECO:0000256" key="3">
    <source>
        <dbReference type="ARBA" id="ARBA00009690"/>
    </source>
</evidence>
<reference evidence="18" key="1">
    <citation type="journal article" date="2023" name="Commun. Biol.">
        <title>Genome analysis of Parmales, the sister group of diatoms, reveals the evolutionary specialization of diatoms from phago-mixotrophs to photoautotrophs.</title>
        <authorList>
            <person name="Ban H."/>
            <person name="Sato S."/>
            <person name="Yoshikawa S."/>
            <person name="Yamada K."/>
            <person name="Nakamura Y."/>
            <person name="Ichinomiya M."/>
            <person name="Sato N."/>
            <person name="Blanc-Mathieu R."/>
            <person name="Endo H."/>
            <person name="Kuwata A."/>
            <person name="Ogata H."/>
        </authorList>
    </citation>
    <scope>NUCLEOTIDE SEQUENCE [LARGE SCALE GENOMIC DNA]</scope>
</reference>
<feature type="domain" description="Tubulin/FtsZ GTPase" evidence="15">
    <location>
        <begin position="51"/>
        <end position="245"/>
    </location>
</feature>
<dbReference type="PRINTS" id="PR00423">
    <property type="entry name" value="CELLDVISFTSZ"/>
</dbReference>
<dbReference type="PROSITE" id="PS01135">
    <property type="entry name" value="FTSZ_2"/>
    <property type="match status" value="1"/>
</dbReference>
<evidence type="ECO:0000313" key="17">
    <source>
        <dbReference type="EMBL" id="GMI30900.1"/>
    </source>
</evidence>
<dbReference type="GO" id="GO:0005874">
    <property type="term" value="C:microtubule"/>
    <property type="evidence" value="ECO:0007669"/>
    <property type="project" value="InterPro"/>
</dbReference>
<dbReference type="GO" id="GO:0051301">
    <property type="term" value="P:cell division"/>
    <property type="evidence" value="ECO:0007669"/>
    <property type="project" value="TreeGrafter"/>
</dbReference>
<dbReference type="GO" id="GO:0010020">
    <property type="term" value="P:chloroplast fission"/>
    <property type="evidence" value="ECO:0007669"/>
    <property type="project" value="UniProtKB-ARBA"/>
</dbReference>
<keyword evidence="9" id="KW-0793">Thylakoid</keyword>
<keyword evidence="11" id="KW-0472">Membrane</keyword>
<protein>
    <recommendedName>
        <fullName evidence="19">Plastid division protein FtsZ</fullName>
    </recommendedName>
</protein>
<evidence type="ECO:0000256" key="9">
    <source>
        <dbReference type="ARBA" id="ARBA00023078"/>
    </source>
</evidence>
<gene>
    <name evidence="17" type="ORF">TrCOL_g7260</name>
</gene>
<evidence type="ECO:0000313" key="18">
    <source>
        <dbReference type="Proteomes" id="UP001165065"/>
    </source>
</evidence>
<evidence type="ECO:0000256" key="13">
    <source>
        <dbReference type="SAM" id="MobiDB-lite"/>
    </source>
</evidence>
<evidence type="ECO:0000256" key="8">
    <source>
        <dbReference type="ARBA" id="ARBA00022946"/>
    </source>
</evidence>
<dbReference type="SUPFAM" id="SSF52490">
    <property type="entry name" value="Tubulin nucleotide-binding domain-like"/>
    <property type="match status" value="1"/>
</dbReference>
<keyword evidence="4" id="KW-0150">Chloroplast</keyword>
<dbReference type="GO" id="GO:0042802">
    <property type="term" value="F:identical protein binding"/>
    <property type="evidence" value="ECO:0007669"/>
    <property type="project" value="UniProtKB-ARBA"/>
</dbReference>
<dbReference type="FunFam" id="3.40.50.1440:FF:000001">
    <property type="entry name" value="Cell division protein FtsZ"/>
    <property type="match status" value="1"/>
</dbReference>
<proteinExistence type="inferred from homology"/>
<dbReference type="GO" id="GO:0003924">
    <property type="term" value="F:GTPase activity"/>
    <property type="evidence" value="ECO:0007669"/>
    <property type="project" value="InterPro"/>
</dbReference>
<evidence type="ECO:0008006" key="19">
    <source>
        <dbReference type="Google" id="ProtNLM"/>
    </source>
</evidence>
<dbReference type="InterPro" id="IPR045061">
    <property type="entry name" value="FtsZ/CetZ"/>
</dbReference>
<evidence type="ECO:0000256" key="14">
    <source>
        <dbReference type="SAM" id="SignalP"/>
    </source>
</evidence>
<dbReference type="InterPro" id="IPR024757">
    <property type="entry name" value="FtsZ_C"/>
</dbReference>
<dbReference type="PANTHER" id="PTHR30314">
    <property type="entry name" value="CELL DIVISION PROTEIN FTSZ-RELATED"/>
    <property type="match status" value="1"/>
</dbReference>
<dbReference type="SMART" id="SM00864">
    <property type="entry name" value="Tubulin"/>
    <property type="match status" value="1"/>
</dbReference>
<evidence type="ECO:0000256" key="10">
    <source>
        <dbReference type="ARBA" id="ARBA00023134"/>
    </source>
</evidence>
<dbReference type="InterPro" id="IPR037103">
    <property type="entry name" value="Tubulin/FtsZ-like_C"/>
</dbReference>
<dbReference type="InterPro" id="IPR008280">
    <property type="entry name" value="Tub_FtsZ_C"/>
</dbReference>
<evidence type="ECO:0000256" key="11">
    <source>
        <dbReference type="ARBA" id="ARBA00023136"/>
    </source>
</evidence>
<evidence type="ECO:0000256" key="6">
    <source>
        <dbReference type="ARBA" id="ARBA00022640"/>
    </source>
</evidence>
<dbReference type="GO" id="GO:0032153">
    <property type="term" value="C:cell division site"/>
    <property type="evidence" value="ECO:0007669"/>
    <property type="project" value="TreeGrafter"/>
</dbReference>
<dbReference type="SUPFAM" id="SSF55307">
    <property type="entry name" value="Tubulin C-terminal domain-like"/>
    <property type="match status" value="1"/>
</dbReference>
<keyword evidence="7" id="KW-0547">Nucleotide-binding</keyword>
<dbReference type="InterPro" id="IPR003008">
    <property type="entry name" value="Tubulin_FtsZ_GTPase"/>
</dbReference>
<dbReference type="PANTHER" id="PTHR30314:SF3">
    <property type="entry name" value="MITOCHONDRIAL DIVISION PROTEIN FSZA"/>
    <property type="match status" value="1"/>
</dbReference>
<dbReference type="Gene3D" id="3.40.50.1440">
    <property type="entry name" value="Tubulin/FtsZ, GTPase domain"/>
    <property type="match status" value="1"/>
</dbReference>
<organism evidence="17 18">
    <name type="scientific">Triparma columacea</name>
    <dbReference type="NCBI Taxonomy" id="722753"/>
    <lineage>
        <taxon>Eukaryota</taxon>
        <taxon>Sar</taxon>
        <taxon>Stramenopiles</taxon>
        <taxon>Ochrophyta</taxon>
        <taxon>Bolidophyceae</taxon>
        <taxon>Parmales</taxon>
        <taxon>Triparmaceae</taxon>
        <taxon>Triparma</taxon>
    </lineage>
</organism>
<dbReference type="InterPro" id="IPR018316">
    <property type="entry name" value="Tubulin/FtsZ_2-layer-sand-dom"/>
</dbReference>
<dbReference type="AlphaFoldDB" id="A0A9W7G3P8"/>
<dbReference type="GO" id="GO:0016020">
    <property type="term" value="C:membrane"/>
    <property type="evidence" value="ECO:0007669"/>
    <property type="project" value="UniProtKB-SubCell"/>
</dbReference>
<dbReference type="Pfam" id="PF00091">
    <property type="entry name" value="Tubulin"/>
    <property type="match status" value="1"/>
</dbReference>
<sequence length="407" mass="42000">MLFRALALLACAHGFTSTPKSFVRSSLTLKPLYSDISSPVVMPDGGLSPCVIKVIGVGGGGSNAVDRMMETRVEGVEFWAVNTDAQALGRSKAKGARVLNIGSDVTRGLGAGGMPEIGRKAAEESRAEVAAMVAGSDLCFVTSGMGGGTGSGAAPVVAEVAKESGALTVGVVTKPFGFEGRRRMSQATAAIAELKKNVDTVIVVSNDKLLEIIPANTPVERAFAVADDILRQGVVGISEIIVRPGLINVDFADVRSVMGNAGTALMGIGTGTGKTRAEDAAAAAISSPLLDSPIDRATGIVFNIIGGRDMTLQEINGAAEVIYDSVDPNANIIFGALVDDTIDDDSVSITVLATGFKLEDGLEDDGVAELGRLKPKVPVTKGYGEGQENGVAPEDDIPDFLRGLKRR</sequence>
<dbReference type="SMART" id="SM00865">
    <property type="entry name" value="Tubulin_C"/>
    <property type="match status" value="1"/>
</dbReference>
<dbReference type="EMBL" id="BRYA01000004">
    <property type="protein sequence ID" value="GMI30900.1"/>
    <property type="molecule type" value="Genomic_DNA"/>
</dbReference>
<dbReference type="HAMAP" id="MF_00909">
    <property type="entry name" value="FtsZ"/>
    <property type="match status" value="1"/>
</dbReference>
<dbReference type="PROSITE" id="PS00227">
    <property type="entry name" value="TUBULIN"/>
    <property type="match status" value="1"/>
</dbReference>
<dbReference type="InterPro" id="IPR020805">
    <property type="entry name" value="Cell_div_FtsZ_CS"/>
</dbReference>
<evidence type="ECO:0000256" key="7">
    <source>
        <dbReference type="ARBA" id="ARBA00022741"/>
    </source>
</evidence>
<evidence type="ECO:0000256" key="1">
    <source>
        <dbReference type="ARBA" id="ARBA00004170"/>
    </source>
</evidence>
<evidence type="ECO:0000259" key="16">
    <source>
        <dbReference type="SMART" id="SM00865"/>
    </source>
</evidence>
<dbReference type="GO" id="GO:0070938">
    <property type="term" value="C:contractile ring"/>
    <property type="evidence" value="ECO:0007669"/>
    <property type="project" value="UniProtKB-ARBA"/>
</dbReference>
<evidence type="ECO:0000256" key="12">
    <source>
        <dbReference type="ARBA" id="ARBA00046272"/>
    </source>
</evidence>
<dbReference type="FunFam" id="3.30.1330.20:FF:000007">
    <property type="entry name" value="Cell division protein ftsZ, putative"/>
    <property type="match status" value="1"/>
</dbReference>
<evidence type="ECO:0000256" key="4">
    <source>
        <dbReference type="ARBA" id="ARBA00022528"/>
    </source>
</evidence>
<dbReference type="CDD" id="cd02201">
    <property type="entry name" value="FtsZ_type1"/>
    <property type="match status" value="1"/>
</dbReference>
<dbReference type="GO" id="GO:0005525">
    <property type="term" value="F:GTP binding"/>
    <property type="evidence" value="ECO:0007669"/>
    <property type="project" value="UniProtKB-KW"/>
</dbReference>
<dbReference type="Pfam" id="PF12327">
    <property type="entry name" value="FtsZ_C"/>
    <property type="match status" value="1"/>
</dbReference>
<dbReference type="Proteomes" id="UP001165065">
    <property type="component" value="Unassembled WGS sequence"/>
</dbReference>
<comment type="subcellular location">
    <subcellularLocation>
        <location evidence="1">Membrane</location>
        <topology evidence="1">Peripheral membrane protein</topology>
    </subcellularLocation>
    <subcellularLocation>
        <location evidence="2">Plastid</location>
        <location evidence="2">Chloroplast stroma</location>
    </subcellularLocation>
    <subcellularLocation>
        <location evidence="12">Plastid</location>
        <location evidence="12">Chloroplast thylakoid</location>
    </subcellularLocation>
</comment>
<comment type="similarity">
    <text evidence="3">Belongs to the FtsZ family.</text>
</comment>
<accession>A0A9W7G3P8</accession>